<organism evidence="1 2">
    <name type="scientific">Candidatus Sungbacteria bacterium RIFCSPLOWO2_12_FULL_41_11</name>
    <dbReference type="NCBI Taxonomy" id="1802286"/>
    <lineage>
        <taxon>Bacteria</taxon>
        <taxon>Candidatus Sungiibacteriota</taxon>
    </lineage>
</organism>
<reference evidence="1 2" key="1">
    <citation type="journal article" date="2016" name="Nat. Commun.">
        <title>Thousands of microbial genomes shed light on interconnected biogeochemical processes in an aquifer system.</title>
        <authorList>
            <person name="Anantharaman K."/>
            <person name="Brown C.T."/>
            <person name="Hug L.A."/>
            <person name="Sharon I."/>
            <person name="Castelle C.J."/>
            <person name="Probst A.J."/>
            <person name="Thomas B.C."/>
            <person name="Singh A."/>
            <person name="Wilkins M.J."/>
            <person name="Karaoz U."/>
            <person name="Brodie E.L."/>
            <person name="Williams K.H."/>
            <person name="Hubbard S.S."/>
            <person name="Banfield J.F."/>
        </authorList>
    </citation>
    <scope>NUCLEOTIDE SEQUENCE [LARGE SCALE GENOMIC DNA]</scope>
</reference>
<name>A0A1G2LMK2_9BACT</name>
<evidence type="ECO:0000313" key="1">
    <source>
        <dbReference type="EMBL" id="OHA12823.1"/>
    </source>
</evidence>
<evidence type="ECO:0000313" key="2">
    <source>
        <dbReference type="Proteomes" id="UP000177171"/>
    </source>
</evidence>
<dbReference type="Proteomes" id="UP000177171">
    <property type="component" value="Unassembled WGS sequence"/>
</dbReference>
<dbReference type="AlphaFoldDB" id="A0A1G2LMK2"/>
<protein>
    <submittedName>
        <fullName evidence="1">Uncharacterized protein</fullName>
    </submittedName>
</protein>
<proteinExistence type="predicted"/>
<accession>A0A1G2LMK2</accession>
<comment type="caution">
    <text evidence="1">The sequence shown here is derived from an EMBL/GenBank/DDBJ whole genome shotgun (WGS) entry which is preliminary data.</text>
</comment>
<sequence>MENCKVRFSARRCSDEQNGGASLPARAARHSPLEPPCRAALACFGIVAEYAILKKQGMEIHKA</sequence>
<dbReference type="EMBL" id="MHQY01000039">
    <property type="protein sequence ID" value="OHA12823.1"/>
    <property type="molecule type" value="Genomic_DNA"/>
</dbReference>
<gene>
    <name evidence="1" type="ORF">A3G49_03930</name>
</gene>